<feature type="region of interest" description="Disordered" evidence="1">
    <location>
        <begin position="115"/>
        <end position="192"/>
    </location>
</feature>
<gene>
    <name evidence="2" type="ORF">LCGC14_2796200</name>
</gene>
<evidence type="ECO:0000313" key="2">
    <source>
        <dbReference type="EMBL" id="KKK83153.1"/>
    </source>
</evidence>
<organism evidence="2">
    <name type="scientific">marine sediment metagenome</name>
    <dbReference type="NCBI Taxonomy" id="412755"/>
    <lineage>
        <taxon>unclassified sequences</taxon>
        <taxon>metagenomes</taxon>
        <taxon>ecological metagenomes</taxon>
    </lineage>
</organism>
<comment type="caution">
    <text evidence="2">The sequence shown here is derived from an EMBL/GenBank/DDBJ whole genome shotgun (WGS) entry which is preliminary data.</text>
</comment>
<reference evidence="2" key="1">
    <citation type="journal article" date="2015" name="Nature">
        <title>Complex archaea that bridge the gap between prokaryotes and eukaryotes.</title>
        <authorList>
            <person name="Spang A."/>
            <person name="Saw J.H."/>
            <person name="Jorgensen S.L."/>
            <person name="Zaremba-Niedzwiedzka K."/>
            <person name="Martijn J."/>
            <person name="Lind A.E."/>
            <person name="van Eijk R."/>
            <person name="Schleper C."/>
            <person name="Guy L."/>
            <person name="Ettema T.J."/>
        </authorList>
    </citation>
    <scope>NUCLEOTIDE SEQUENCE</scope>
</reference>
<evidence type="ECO:0000256" key="1">
    <source>
        <dbReference type="SAM" id="MobiDB-lite"/>
    </source>
</evidence>
<dbReference type="AlphaFoldDB" id="A0A0F8YNZ7"/>
<feature type="compositionally biased region" description="Polar residues" evidence="1">
    <location>
        <begin position="175"/>
        <end position="185"/>
    </location>
</feature>
<feature type="compositionally biased region" description="Polar residues" evidence="1">
    <location>
        <begin position="137"/>
        <end position="153"/>
    </location>
</feature>
<sequence length="192" mass="20741">ANAGYEVRVNRVADLALGRVDIETTTEQWKYLEGRKIKVGESVVTRPVDPAVQFQALKKLSKDTGEDAIVGVQNKLLGEELLDMGRDLLKEHQRGLMAPQSVVDAEIDIDVATEPVEQSIDSNAATESNNSTNISTPYTPTADTEPQDVSISIQGKELRDGGKGGRGGPVPSIPSPLSTYRQKNSYPLIEAP</sequence>
<feature type="non-terminal residue" evidence="2">
    <location>
        <position position="1"/>
    </location>
</feature>
<accession>A0A0F8YNZ7</accession>
<proteinExistence type="predicted"/>
<protein>
    <submittedName>
        <fullName evidence="2">Uncharacterized protein</fullName>
    </submittedName>
</protein>
<name>A0A0F8YNZ7_9ZZZZ</name>
<feature type="compositionally biased region" description="Low complexity" evidence="1">
    <location>
        <begin position="122"/>
        <end position="136"/>
    </location>
</feature>
<dbReference type="EMBL" id="LAZR01052355">
    <property type="protein sequence ID" value="KKK83153.1"/>
    <property type="molecule type" value="Genomic_DNA"/>
</dbReference>